<evidence type="ECO:0000313" key="2">
    <source>
        <dbReference type="Proteomes" id="UP001596074"/>
    </source>
</evidence>
<sequence>MAPAAWTGFGSPGEVTWARPAGDGATIAVGTAGGHLYLRRRQEAGWRWERIGTPPGALEVLDTALLAVEGSTASTPIAVGDDFRVWLHRPGTAATPWIGLDGPHLDEGLPFYADCGDIAVSTSRDGAELRHMLVVSSASGRPWIRQGIQPGVAWLRIASDEDNAIAVELATAFASVAPEQEPQPHIFAVAQDPESSASRLRVAVLENSLWTWIDLGGPGPGVGLSIEGLSATSIRDGGGRLQACAIVRQTLTGNVGMVIGSGRSWRWGNLLRPPVPDELAAAVVAAKGPDPRPGDEPVIVARAGHGIWTRSLTGGWTNLGTTPQDVAVVDPTAAFDITAPDGRRRVWATGVSWESDLWTFESDDTGVRWEKHGCPGSVVSVVGAHNGPPGVAGSSGDRLAVAYVVDEHGALWSCEQWGNPVDGFFPSSSSWTSHGVPAAGVTIAESVGVYPLTDFDPEPSRAFVVGSDGHLWARAVDGVEWTWVDHGAPTGRSVKSGVAPINTDMDHGPTVHVMADDGRLWLHAGSAGFWRWSDLGAPPGQLIFRAVGAATPLSAEGLVPAAAVITGDGHLWIHVTDVDSTEWSDLGTPAPDEKVIAGIGVEVVTEPPDAMALDIVVVGSPSGQVWSCRWARFGTSSWTAHGRPGDARIRGGIGTVPDATSPSGFLVSVIGNDQQVWAASSAAPGGAWTRWDPRSTATTIVGGKAAVLLDMPCGVLLDGRRRVNLVTPGARPADGAGS</sequence>
<evidence type="ECO:0008006" key="3">
    <source>
        <dbReference type="Google" id="ProtNLM"/>
    </source>
</evidence>
<accession>A0ABW0ZM62</accession>
<proteinExistence type="predicted"/>
<dbReference type="EMBL" id="JBHSON010000002">
    <property type="protein sequence ID" value="MFC5744286.1"/>
    <property type="molecule type" value="Genomic_DNA"/>
</dbReference>
<gene>
    <name evidence="1" type="ORF">ACFPZN_01525</name>
</gene>
<evidence type="ECO:0000313" key="1">
    <source>
        <dbReference type="EMBL" id="MFC5744286.1"/>
    </source>
</evidence>
<comment type="caution">
    <text evidence="1">The sequence shown here is derived from an EMBL/GenBank/DDBJ whole genome shotgun (WGS) entry which is preliminary data.</text>
</comment>
<organism evidence="1 2">
    <name type="scientific">Actinomadura rugatobispora</name>
    <dbReference type="NCBI Taxonomy" id="1994"/>
    <lineage>
        <taxon>Bacteria</taxon>
        <taxon>Bacillati</taxon>
        <taxon>Actinomycetota</taxon>
        <taxon>Actinomycetes</taxon>
        <taxon>Streptosporangiales</taxon>
        <taxon>Thermomonosporaceae</taxon>
        <taxon>Actinomadura</taxon>
    </lineage>
</organism>
<keyword evidence="2" id="KW-1185">Reference proteome</keyword>
<name>A0ABW0ZM62_9ACTN</name>
<dbReference type="SUPFAM" id="SSF89372">
    <property type="entry name" value="Fucose-specific lectin"/>
    <property type="match status" value="1"/>
</dbReference>
<dbReference type="Proteomes" id="UP001596074">
    <property type="component" value="Unassembled WGS sequence"/>
</dbReference>
<reference evidence="2" key="1">
    <citation type="journal article" date="2019" name="Int. J. Syst. Evol. Microbiol.">
        <title>The Global Catalogue of Microorganisms (GCM) 10K type strain sequencing project: providing services to taxonomists for standard genome sequencing and annotation.</title>
        <authorList>
            <consortium name="The Broad Institute Genomics Platform"/>
            <consortium name="The Broad Institute Genome Sequencing Center for Infectious Disease"/>
            <person name="Wu L."/>
            <person name="Ma J."/>
        </authorList>
    </citation>
    <scope>NUCLEOTIDE SEQUENCE [LARGE SCALE GENOMIC DNA]</scope>
    <source>
        <strain evidence="2">KCTC 42087</strain>
    </source>
</reference>
<protein>
    <recommendedName>
        <fullName evidence="3">Exo-alpha-sialidase</fullName>
    </recommendedName>
</protein>
<dbReference type="RefSeq" id="WP_378279319.1">
    <property type="nucleotide sequence ID" value="NZ_JBHSON010000002.1"/>
</dbReference>